<evidence type="ECO:0000313" key="4">
    <source>
        <dbReference type="Proteomes" id="UP000008281"/>
    </source>
</evidence>
<feature type="compositionally biased region" description="Basic and acidic residues" evidence="2">
    <location>
        <begin position="199"/>
        <end position="211"/>
    </location>
</feature>
<feature type="compositionally biased region" description="Basic and acidic residues" evidence="2">
    <location>
        <begin position="106"/>
        <end position="129"/>
    </location>
</feature>
<dbReference type="RefSeq" id="XP_003089716.2">
    <property type="nucleotide sequence ID" value="XM_003089668.2"/>
</dbReference>
<dbReference type="HOGENOM" id="CLU_256146_0_0_1"/>
<feature type="region of interest" description="Disordered" evidence="2">
    <location>
        <begin position="172"/>
        <end position="221"/>
    </location>
</feature>
<feature type="region of interest" description="Disordered" evidence="2">
    <location>
        <begin position="614"/>
        <end position="649"/>
    </location>
</feature>
<feature type="region of interest" description="Disordered" evidence="2">
    <location>
        <begin position="1116"/>
        <end position="1152"/>
    </location>
</feature>
<evidence type="ECO:0000313" key="3">
    <source>
        <dbReference type="EMBL" id="EFP13163.1"/>
    </source>
</evidence>
<evidence type="ECO:0000256" key="1">
    <source>
        <dbReference type="SAM" id="Coils"/>
    </source>
</evidence>
<reference evidence="3" key="1">
    <citation type="submission" date="2007-07" db="EMBL/GenBank/DDBJ databases">
        <title>PCAP assembly of the Caenorhabditis remanei genome.</title>
        <authorList>
            <consortium name="The Caenorhabditis remanei Sequencing Consortium"/>
            <person name="Wilson R.K."/>
        </authorList>
    </citation>
    <scope>NUCLEOTIDE SEQUENCE [LARGE SCALE GENOMIC DNA]</scope>
    <source>
        <strain evidence="3">PB4641</strain>
    </source>
</reference>
<feature type="coiled-coil region" evidence="1">
    <location>
        <begin position="810"/>
        <end position="867"/>
    </location>
</feature>
<feature type="compositionally biased region" description="Basic and acidic residues" evidence="2">
    <location>
        <begin position="1"/>
        <end position="14"/>
    </location>
</feature>
<dbReference type="OMA" id="WTTENIN"/>
<feature type="region of interest" description="Disordered" evidence="2">
    <location>
        <begin position="1"/>
        <end position="28"/>
    </location>
</feature>
<dbReference type="EMBL" id="DS269362">
    <property type="protein sequence ID" value="EFP13163.1"/>
    <property type="molecule type" value="Genomic_DNA"/>
</dbReference>
<dbReference type="Proteomes" id="UP000008281">
    <property type="component" value="Unassembled WGS sequence"/>
</dbReference>
<dbReference type="eggNOG" id="ENOG502TJ9P">
    <property type="taxonomic scope" value="Eukaryota"/>
</dbReference>
<name>E3NPF5_CAERE</name>
<feature type="region of interest" description="Disordered" evidence="2">
    <location>
        <begin position="333"/>
        <end position="369"/>
    </location>
</feature>
<feature type="region of interest" description="Disordered" evidence="2">
    <location>
        <begin position="104"/>
        <end position="147"/>
    </location>
</feature>
<feature type="compositionally biased region" description="Basic and acidic residues" evidence="2">
    <location>
        <begin position="620"/>
        <end position="630"/>
    </location>
</feature>
<gene>
    <name evidence="3" type="ORF">CRE_24883</name>
</gene>
<feature type="region of interest" description="Disordered" evidence="2">
    <location>
        <begin position="746"/>
        <end position="791"/>
    </location>
</feature>
<proteinExistence type="predicted"/>
<feature type="compositionally biased region" description="Low complexity" evidence="2">
    <location>
        <begin position="130"/>
        <end position="141"/>
    </location>
</feature>
<dbReference type="OrthoDB" id="5811311at2759"/>
<evidence type="ECO:0000256" key="2">
    <source>
        <dbReference type="SAM" id="MobiDB-lite"/>
    </source>
</evidence>
<feature type="region of interest" description="Disordered" evidence="2">
    <location>
        <begin position="293"/>
        <end position="313"/>
    </location>
</feature>
<dbReference type="CTD" id="9827315"/>
<protein>
    <submittedName>
        <fullName evidence="3">Uncharacterized protein</fullName>
    </submittedName>
</protein>
<dbReference type="GeneID" id="9827315"/>
<feature type="region of interest" description="Disordered" evidence="2">
    <location>
        <begin position="536"/>
        <end position="570"/>
    </location>
</feature>
<dbReference type="InParanoid" id="E3NPF5"/>
<feature type="compositionally biased region" description="Acidic residues" evidence="2">
    <location>
        <begin position="1179"/>
        <end position="1188"/>
    </location>
</feature>
<feature type="compositionally biased region" description="Basic and acidic residues" evidence="2">
    <location>
        <begin position="746"/>
        <end position="760"/>
    </location>
</feature>
<feature type="compositionally biased region" description="Acidic residues" evidence="2">
    <location>
        <begin position="767"/>
        <end position="777"/>
    </location>
</feature>
<dbReference type="STRING" id="31234.E3NPF5"/>
<keyword evidence="4" id="KW-1185">Reference proteome</keyword>
<organism evidence="4">
    <name type="scientific">Caenorhabditis remanei</name>
    <name type="common">Caenorhabditis vulgaris</name>
    <dbReference type="NCBI Taxonomy" id="31234"/>
    <lineage>
        <taxon>Eukaryota</taxon>
        <taxon>Metazoa</taxon>
        <taxon>Ecdysozoa</taxon>
        <taxon>Nematoda</taxon>
        <taxon>Chromadorea</taxon>
        <taxon>Rhabditida</taxon>
        <taxon>Rhabditina</taxon>
        <taxon>Rhabditomorpha</taxon>
        <taxon>Rhabditoidea</taxon>
        <taxon>Rhabditidae</taxon>
        <taxon>Peloderinae</taxon>
        <taxon>Caenorhabditis</taxon>
    </lineage>
</organism>
<sequence length="1377" mass="161326">MERGANEGHAEPRPLRRREGRPGQPRAIDGMAMDLEEDIERMEAEMEAGAARLELRRNQIQMWARDMDRIRRLFQAEMLRLPRHVPQLVENVVAEEPDEVNNVEVEEARQPEPDLDRRVFDEPEERERSPSPIREAVMPPGAVMPPVPVRPPVPPEVADRINLILQQAQAEMEEDRNRRRRVPIQEVHNAGVNVNEENPEPRLPERREEPPRAIGGMAPRRPLPPLHEDLVRIEAVLEAAQDPLVLRRNQIRMGRDRPLFQAEILRPPRQELQEVENVIAEAAEPDEVNINYEEEERQQTPPPLAIPRNNNDEEERIRRQELVRRIEEEIREEQRGDVRENQLTPEPDLDRRVFGQPEERERSPSPIREVVMPPAALRPPAAVRRRRPEPPEVLERINLLLQQAEAELQEIVRNRRARVPRVNVRQREQERGLEEERILHNPEPHPPARDEVPPRLDYVRAIGGMAPRRPLQPLPEDLERIEAEVEAAVDPLELRRDQIQMLARGQPLFQAQMLRPPMQEPAVVENVVAEAAEPDEMNNDEVQEERQQTPPPLAIPRNDDEEDERRRELMRRMREPPPEVVDRINLILQQARADMEEVRNERVPIQEVHNAGVNVNEENPEPRPPERREGGPIGIGGMAPRRPPPPLHEDLDRMEAEVEANEAVIRRNQEEGMFQMRAGEDRDMPVFQAEILRPPRQEPEVLENVVAEAEEPDEMNNDEVEEDFQRIIPRNAAEADEIIEGLMRRMEEEEREEQRGEARENQLVPDPNDEEGWEEDFPIPPAEIRAIPPPELPDNDRINLLLQQAQAQMIRALDDREERIQREVQEFARNRGPRVPIQDIHNAMVNARQRERERELEEQRLQQLEDVNPDEGVEDLIDVVQFLRENADAEREPHRNRYIVMGNRQQPVLFEADRLRTRQRKLPESEELHLPYSVDSAWYRWSEYDVMDWASKFIRSNGNTQLLKNLEMDGLKLKSFLSKRNQWARVGMPYGMYIQLKGHFNRVLNYLSTDKSGRQLKFQKMDNLDDLADHLFLEEVDEDAFLIRPLNQPPLPQELADQDPAHAEQAAEQLRLDFEEHVRVRFPGVDNPENRDEIIQRLVEGLQMRFMHDIAMNEALQNRDPPPQRNDNQERDPVQQRVPPLPARLHARFFGRPQEPVEREAIRLQEEAPRPAPVPMEQEQPEQPEQQDEPMGVQVHQGVNVVPQGPARYPLRVRQIIHLQVLPYDNSRYSEVVLLRSGMIEMYFSRWKRTGELKPIVEAIRLPVSEKLILPDGCTTNVGLWTTENINQWMTNFIVDPEDQEIIRRHRLTGLNCFHFLRPYARIDRYIMRTPLREERFRVFPPPAPEDPATPPIPEYAVRLLKSYYNKAYNLYNGHRR</sequence>
<accession>E3NPF5</accession>
<feature type="region of interest" description="Disordered" evidence="2">
    <location>
        <begin position="1168"/>
        <end position="1192"/>
    </location>
</feature>
<dbReference type="KEGG" id="crq:GCK72_013235"/>
<feature type="compositionally biased region" description="Basic and acidic residues" evidence="2">
    <location>
        <begin position="348"/>
        <end position="363"/>
    </location>
</feature>
<keyword evidence="1" id="KW-0175">Coiled coil</keyword>